<evidence type="ECO:0000313" key="2">
    <source>
        <dbReference type="Proteomes" id="UP000321899"/>
    </source>
</evidence>
<dbReference type="RefSeq" id="WP_139448979.1">
    <property type="nucleotide sequence ID" value="NZ_VDMB01000012.1"/>
</dbReference>
<reference evidence="1 2" key="1">
    <citation type="submission" date="2019-06" db="EMBL/GenBank/DDBJ databases">
        <title>Desulfobotulus mexicanus sp. nov., a novel sulfate-reducing bacterium isolated from the sediment of an alkaline crater lake in Mexico.</title>
        <authorList>
            <person name="Hirschler-Rea A."/>
        </authorList>
    </citation>
    <scope>NUCLEOTIDE SEQUENCE [LARGE SCALE GENOMIC DNA]</scope>
    <source>
        <strain evidence="1 2">PAR22N</strain>
    </source>
</reference>
<sequence>MNKLFSTRRLIPLLLLLILVGVAYGNEFKASLANMPVYAESADKGVIVDLVKAIETVSGNKISISVYPFARSMHNVITGQYDFHIPLIKNELISENDLEYYFSTETIFHVNFVLYTIKDSPIALENLYRYTIETDRAHVNYFPFKILPSNSIEGSLKKLSVGRIDGWIFADTATDPILKKLDLKNIERTLYKRFEVKVILPKSKMGKETDAMLTKAIADLKKSSKFKEIMQMIDLPFDPWQP</sequence>
<organism evidence="1 2">
    <name type="scientific">Desulfobotulus mexicanus</name>
    <dbReference type="NCBI Taxonomy" id="2586642"/>
    <lineage>
        <taxon>Bacteria</taxon>
        <taxon>Pseudomonadati</taxon>
        <taxon>Thermodesulfobacteriota</taxon>
        <taxon>Desulfobacteria</taxon>
        <taxon>Desulfobacterales</taxon>
        <taxon>Desulfobacteraceae</taxon>
        <taxon>Desulfobotulus</taxon>
    </lineage>
</organism>
<dbReference type="EMBL" id="VDMB01000012">
    <property type="protein sequence ID" value="TYT74359.1"/>
    <property type="molecule type" value="Genomic_DNA"/>
</dbReference>
<dbReference type="Proteomes" id="UP000321899">
    <property type="component" value="Unassembled WGS sequence"/>
</dbReference>
<accession>A0A5S5MFA1</accession>
<dbReference type="AlphaFoldDB" id="A0A5S5MFA1"/>
<evidence type="ECO:0000313" key="1">
    <source>
        <dbReference type="EMBL" id="TYT74359.1"/>
    </source>
</evidence>
<dbReference type="SUPFAM" id="SSF53850">
    <property type="entry name" value="Periplasmic binding protein-like II"/>
    <property type="match status" value="1"/>
</dbReference>
<keyword evidence="2" id="KW-1185">Reference proteome</keyword>
<comment type="caution">
    <text evidence="1">The sequence shown here is derived from an EMBL/GenBank/DDBJ whole genome shotgun (WGS) entry which is preliminary data.</text>
</comment>
<dbReference type="OrthoDB" id="8579495at2"/>
<proteinExistence type="predicted"/>
<gene>
    <name evidence="1" type="ORF">FIM25_10380</name>
</gene>
<protein>
    <submittedName>
        <fullName evidence="1">Transporter substrate-binding domain-containing protein</fullName>
    </submittedName>
</protein>
<dbReference type="Gene3D" id="3.40.190.10">
    <property type="entry name" value="Periplasmic binding protein-like II"/>
    <property type="match status" value="2"/>
</dbReference>
<name>A0A5S5MFA1_9BACT</name>